<keyword evidence="1" id="KW-0812">Transmembrane</keyword>
<evidence type="ECO:0000313" key="2">
    <source>
        <dbReference type="EMBL" id="SHH90046.1"/>
    </source>
</evidence>
<protein>
    <submittedName>
        <fullName evidence="2">Uncharacterized protein</fullName>
    </submittedName>
</protein>
<feature type="transmembrane region" description="Helical" evidence="1">
    <location>
        <begin position="6"/>
        <end position="25"/>
    </location>
</feature>
<keyword evidence="1" id="KW-1133">Transmembrane helix</keyword>
<keyword evidence="1" id="KW-0472">Membrane</keyword>
<dbReference type="EMBL" id="FQXP01000006">
    <property type="protein sequence ID" value="SHH90046.1"/>
    <property type="molecule type" value="Genomic_DNA"/>
</dbReference>
<feature type="transmembrane region" description="Helical" evidence="1">
    <location>
        <begin position="45"/>
        <end position="69"/>
    </location>
</feature>
<accession>A0A1M5WR12</accession>
<dbReference type="OrthoDB" id="1937912at2"/>
<evidence type="ECO:0000256" key="1">
    <source>
        <dbReference type="SAM" id="Phobius"/>
    </source>
</evidence>
<reference evidence="2 3" key="1">
    <citation type="submission" date="2016-11" db="EMBL/GenBank/DDBJ databases">
        <authorList>
            <person name="Jaros S."/>
            <person name="Januszkiewicz K."/>
            <person name="Wedrychowicz H."/>
        </authorList>
    </citation>
    <scope>NUCLEOTIDE SEQUENCE [LARGE SCALE GENOMIC DNA]</scope>
    <source>
        <strain evidence="2 3">DSM 3089</strain>
    </source>
</reference>
<keyword evidence="3" id="KW-1185">Reference proteome</keyword>
<name>A0A1M5WR12_9CLOT</name>
<sequence>MVNSLVKALPMLLSIIISQFIYFKIDDKYNVTNKINSRLSIRQDLKAFFCVCCALIIMLIIGVIGIYVIDIGDTLYGIISGFLTGISISISAKLLKNPPL</sequence>
<organism evidence="2 3">
    <name type="scientific">Clostridium collagenovorans DSM 3089</name>
    <dbReference type="NCBI Taxonomy" id="1121306"/>
    <lineage>
        <taxon>Bacteria</taxon>
        <taxon>Bacillati</taxon>
        <taxon>Bacillota</taxon>
        <taxon>Clostridia</taxon>
        <taxon>Eubacteriales</taxon>
        <taxon>Clostridiaceae</taxon>
        <taxon>Clostridium</taxon>
    </lineage>
</organism>
<dbReference type="AlphaFoldDB" id="A0A1M5WR12"/>
<proteinExistence type="predicted"/>
<dbReference type="Proteomes" id="UP000184526">
    <property type="component" value="Unassembled WGS sequence"/>
</dbReference>
<feature type="transmembrane region" description="Helical" evidence="1">
    <location>
        <begin position="75"/>
        <end position="95"/>
    </location>
</feature>
<dbReference type="RefSeq" id="WP_072831699.1">
    <property type="nucleotide sequence ID" value="NZ_FQXP01000006.1"/>
</dbReference>
<evidence type="ECO:0000313" key="3">
    <source>
        <dbReference type="Proteomes" id="UP000184526"/>
    </source>
</evidence>
<gene>
    <name evidence="2" type="ORF">SAMN02745196_01811</name>
</gene>